<dbReference type="Proteomes" id="UP000886501">
    <property type="component" value="Unassembled WGS sequence"/>
</dbReference>
<accession>A0ACB6ZGW7</accession>
<evidence type="ECO:0000313" key="1">
    <source>
        <dbReference type="EMBL" id="KAF9648822.1"/>
    </source>
</evidence>
<protein>
    <submittedName>
        <fullName evidence="1">Uncharacterized protein</fullName>
    </submittedName>
</protein>
<organism evidence="1 2">
    <name type="scientific">Thelephora ganbajun</name>
    <name type="common">Ganba fungus</name>
    <dbReference type="NCBI Taxonomy" id="370292"/>
    <lineage>
        <taxon>Eukaryota</taxon>
        <taxon>Fungi</taxon>
        <taxon>Dikarya</taxon>
        <taxon>Basidiomycota</taxon>
        <taxon>Agaricomycotina</taxon>
        <taxon>Agaricomycetes</taxon>
        <taxon>Thelephorales</taxon>
        <taxon>Thelephoraceae</taxon>
        <taxon>Thelephora</taxon>
    </lineage>
</organism>
<name>A0ACB6ZGW7_THEGA</name>
<comment type="caution">
    <text evidence="1">The sequence shown here is derived from an EMBL/GenBank/DDBJ whole genome shotgun (WGS) entry which is preliminary data.</text>
</comment>
<sequence>MLLQDITNTHRHNPVPTMLKRRSTKKKTVRARKPRTTVHSLPNEVLMEVFIAATFASDESRLDVPDILSHVSSRWRAIIFNTSLFWTFIVVTFPFAANQIARAKAALVRSKNRPIDVHIDVRDPEWTWESDEDQHAVRSFDMVEIMEWLGPSHPRWRSLSVFTDNWEPMQTFLAYSTMFSALPALEMLSLNRCNAYAGLPGTTPDSVAPTELFGGNACLPKLRHVILSGVHIDYSCSGFKDLISLDLRHQSHGVSPSLQELRQILSASPELNSLSLVALSPSCSYGLEELDAAPITMSHLKKLTLGWWNVEDAIELLEEIRTLTVEELSLEDLGSSLLGSLGHSAFDDFPTHDSTQILGVFMGMSEAHRNPASPSPSPSPSSIASDSLSPCRPEEEASGFPSCLRTLAINGVHLDPVTFSEFLPRLIHLEELELKSVDNGLISALSTGIQPPSVDQYPTTSNPVLGPTLRTLKLWLSNGGFREAARALYEIKLRHPDVRIVNMVKLVLPGMAPNGTA</sequence>
<gene>
    <name evidence="1" type="ORF">BDM02DRAFT_2058473</name>
</gene>
<keyword evidence="2" id="KW-1185">Reference proteome</keyword>
<dbReference type="EMBL" id="MU118007">
    <property type="protein sequence ID" value="KAF9648822.1"/>
    <property type="molecule type" value="Genomic_DNA"/>
</dbReference>
<proteinExistence type="predicted"/>
<evidence type="ECO:0000313" key="2">
    <source>
        <dbReference type="Proteomes" id="UP000886501"/>
    </source>
</evidence>
<reference evidence="1" key="1">
    <citation type="submission" date="2019-10" db="EMBL/GenBank/DDBJ databases">
        <authorList>
            <consortium name="DOE Joint Genome Institute"/>
            <person name="Kuo A."/>
            <person name="Miyauchi S."/>
            <person name="Kiss E."/>
            <person name="Drula E."/>
            <person name="Kohler A."/>
            <person name="Sanchez-Garcia M."/>
            <person name="Andreopoulos B."/>
            <person name="Barry K.W."/>
            <person name="Bonito G."/>
            <person name="Buee M."/>
            <person name="Carver A."/>
            <person name="Chen C."/>
            <person name="Cichocki N."/>
            <person name="Clum A."/>
            <person name="Culley D."/>
            <person name="Crous P.W."/>
            <person name="Fauchery L."/>
            <person name="Girlanda M."/>
            <person name="Hayes R."/>
            <person name="Keri Z."/>
            <person name="Labutti K."/>
            <person name="Lipzen A."/>
            <person name="Lombard V."/>
            <person name="Magnuson J."/>
            <person name="Maillard F."/>
            <person name="Morin E."/>
            <person name="Murat C."/>
            <person name="Nolan M."/>
            <person name="Ohm R."/>
            <person name="Pangilinan J."/>
            <person name="Pereira M."/>
            <person name="Perotto S."/>
            <person name="Peter M."/>
            <person name="Riley R."/>
            <person name="Sitrit Y."/>
            <person name="Stielow B."/>
            <person name="Szollosi G."/>
            <person name="Zifcakova L."/>
            <person name="Stursova M."/>
            <person name="Spatafora J.W."/>
            <person name="Tedersoo L."/>
            <person name="Vaario L.-M."/>
            <person name="Yamada A."/>
            <person name="Yan M."/>
            <person name="Wang P."/>
            <person name="Xu J."/>
            <person name="Bruns T."/>
            <person name="Baldrian P."/>
            <person name="Vilgalys R."/>
            <person name="Henrissat B."/>
            <person name="Grigoriev I.V."/>
            <person name="Hibbett D."/>
            <person name="Nagy L.G."/>
            <person name="Martin F.M."/>
        </authorList>
    </citation>
    <scope>NUCLEOTIDE SEQUENCE</scope>
    <source>
        <strain evidence="1">P2</strain>
    </source>
</reference>
<reference evidence="1" key="2">
    <citation type="journal article" date="2020" name="Nat. Commun.">
        <title>Large-scale genome sequencing of mycorrhizal fungi provides insights into the early evolution of symbiotic traits.</title>
        <authorList>
            <person name="Miyauchi S."/>
            <person name="Kiss E."/>
            <person name="Kuo A."/>
            <person name="Drula E."/>
            <person name="Kohler A."/>
            <person name="Sanchez-Garcia M."/>
            <person name="Morin E."/>
            <person name="Andreopoulos B."/>
            <person name="Barry K.W."/>
            <person name="Bonito G."/>
            <person name="Buee M."/>
            <person name="Carver A."/>
            <person name="Chen C."/>
            <person name="Cichocki N."/>
            <person name="Clum A."/>
            <person name="Culley D."/>
            <person name="Crous P.W."/>
            <person name="Fauchery L."/>
            <person name="Girlanda M."/>
            <person name="Hayes R.D."/>
            <person name="Keri Z."/>
            <person name="LaButti K."/>
            <person name="Lipzen A."/>
            <person name="Lombard V."/>
            <person name="Magnuson J."/>
            <person name="Maillard F."/>
            <person name="Murat C."/>
            <person name="Nolan M."/>
            <person name="Ohm R.A."/>
            <person name="Pangilinan J."/>
            <person name="Pereira M.F."/>
            <person name="Perotto S."/>
            <person name="Peter M."/>
            <person name="Pfister S."/>
            <person name="Riley R."/>
            <person name="Sitrit Y."/>
            <person name="Stielow J.B."/>
            <person name="Szollosi G."/>
            <person name="Zifcakova L."/>
            <person name="Stursova M."/>
            <person name="Spatafora J.W."/>
            <person name="Tedersoo L."/>
            <person name="Vaario L.M."/>
            <person name="Yamada A."/>
            <person name="Yan M."/>
            <person name="Wang P."/>
            <person name="Xu J."/>
            <person name="Bruns T."/>
            <person name="Baldrian P."/>
            <person name="Vilgalys R."/>
            <person name="Dunand C."/>
            <person name="Henrissat B."/>
            <person name="Grigoriev I.V."/>
            <person name="Hibbett D."/>
            <person name="Nagy L.G."/>
            <person name="Martin F.M."/>
        </authorList>
    </citation>
    <scope>NUCLEOTIDE SEQUENCE</scope>
    <source>
        <strain evidence="1">P2</strain>
    </source>
</reference>